<evidence type="ECO:0000313" key="2">
    <source>
        <dbReference type="EMBL" id="OJG36710.1"/>
    </source>
</evidence>
<reference evidence="2 3" key="1">
    <citation type="submission" date="2014-12" db="EMBL/GenBank/DDBJ databases">
        <title>Draft genome sequences of 29 type strains of Enterococci.</title>
        <authorList>
            <person name="Zhong Z."/>
            <person name="Sun Z."/>
            <person name="Liu W."/>
            <person name="Zhang W."/>
            <person name="Zhang H."/>
        </authorList>
    </citation>
    <scope>NUCLEOTIDE SEQUENCE [LARGE SCALE GENOMIC DNA]</scope>
    <source>
        <strain evidence="2 3">DSM 22802</strain>
    </source>
</reference>
<dbReference type="STRING" id="319970.RV00_GL001155"/>
<keyword evidence="1" id="KW-0812">Transmembrane</keyword>
<evidence type="ECO:0000256" key="1">
    <source>
        <dbReference type="SAM" id="Phobius"/>
    </source>
</evidence>
<dbReference type="PANTHER" id="PTHR41386">
    <property type="entry name" value="INTEGRAL MEMBRANE PROTEIN-RELATED"/>
    <property type="match status" value="1"/>
</dbReference>
<dbReference type="InterPro" id="IPR010406">
    <property type="entry name" value="DUF1003"/>
</dbReference>
<keyword evidence="1" id="KW-0472">Membrane</keyword>
<dbReference type="PANTHER" id="PTHR41386:SF1">
    <property type="entry name" value="MEMBRANE PROTEIN"/>
    <property type="match status" value="1"/>
</dbReference>
<comment type="caution">
    <text evidence="2">The sequence shown here is derived from an EMBL/GenBank/DDBJ whole genome shotgun (WGS) entry which is preliminary data.</text>
</comment>
<gene>
    <name evidence="2" type="ORF">RV00_GL001155</name>
</gene>
<feature type="transmembrane region" description="Helical" evidence="1">
    <location>
        <begin position="146"/>
        <end position="168"/>
    </location>
</feature>
<dbReference type="AlphaFoldDB" id="A0A1L8SXC4"/>
<sequence length="236" mass="27741">MLSLKEKRVIPMTDKQNKQHFTLSELDENLRDFILTTDKELTAADTISYNRLLNFRFQYLNQQIQKEISTSKQFDHELKHKIRNEQVQIKNVNDALKTKETFGQKVADGIAKFGGSWTFIIIFLLTLFAWIVLNTLPLFFDPFDKYPFILLNLALSCLAAIQAPIILMSQNRQADRDRVEADNDYEVNVKSEVEIHLLHEKIDYLMATKWQHLVELQQVQIELLQELIEQKKTEDE</sequence>
<keyword evidence="3" id="KW-1185">Reference proteome</keyword>
<feature type="transmembrane region" description="Helical" evidence="1">
    <location>
        <begin position="117"/>
        <end position="140"/>
    </location>
</feature>
<dbReference type="Pfam" id="PF06210">
    <property type="entry name" value="DUF1003"/>
    <property type="match status" value="1"/>
</dbReference>
<organism evidence="2 3">
    <name type="scientific">Enterococcus devriesei</name>
    <dbReference type="NCBI Taxonomy" id="319970"/>
    <lineage>
        <taxon>Bacteria</taxon>
        <taxon>Bacillati</taxon>
        <taxon>Bacillota</taxon>
        <taxon>Bacilli</taxon>
        <taxon>Lactobacillales</taxon>
        <taxon>Enterococcaceae</taxon>
        <taxon>Enterococcus</taxon>
    </lineage>
</organism>
<protein>
    <recommendedName>
        <fullName evidence="4">Cyclic nucleotide-binding protein</fullName>
    </recommendedName>
</protein>
<dbReference type="EMBL" id="JXKM01000002">
    <property type="protein sequence ID" value="OJG36710.1"/>
    <property type="molecule type" value="Genomic_DNA"/>
</dbReference>
<dbReference type="Proteomes" id="UP000183700">
    <property type="component" value="Unassembled WGS sequence"/>
</dbReference>
<keyword evidence="1" id="KW-1133">Transmembrane helix</keyword>
<accession>A0A1L8SXC4</accession>
<evidence type="ECO:0000313" key="3">
    <source>
        <dbReference type="Proteomes" id="UP000183700"/>
    </source>
</evidence>
<name>A0A1L8SXC4_9ENTE</name>
<proteinExistence type="predicted"/>
<evidence type="ECO:0008006" key="4">
    <source>
        <dbReference type="Google" id="ProtNLM"/>
    </source>
</evidence>